<dbReference type="AlphaFoldDB" id="W8YMH4"/>
<reference evidence="1" key="1">
    <citation type="submission" date="2014-01" db="EMBL/GenBank/DDBJ databases">
        <title>Draft genome sequence of highly nematicidal Bacillus thuringiensis DB27.</title>
        <authorList>
            <person name="Iatsenko I."/>
            <person name="Pickard D."/>
            <person name="Corton C."/>
            <person name="Dougan G."/>
            <person name="Sommer R.J."/>
        </authorList>
    </citation>
    <scope>NUCLEOTIDE SEQUENCE [LARGE SCALE GENOMIC DNA]</scope>
    <source>
        <strain evidence="1">DB27</strain>
    </source>
</reference>
<dbReference type="HOGENOM" id="CLU_2697033_0_0_9"/>
<sequence length="73" mass="8558">MSRCFFFVSPQPFFISRLNSNGSTGGIFYFTLKVKYKYISKILIQDFFIMLQSKTDKICKKQFTYNDGVLITC</sequence>
<protein>
    <submittedName>
        <fullName evidence="1">Uncharacterized protein</fullName>
    </submittedName>
</protein>
<dbReference type="Proteomes" id="UP000030682">
    <property type="component" value="Unassembled WGS sequence"/>
</dbReference>
<evidence type="ECO:0000313" key="1">
    <source>
        <dbReference type="EMBL" id="CDN39616.1"/>
    </source>
</evidence>
<name>W8YMH4_BACTU</name>
<gene>
    <name evidence="1" type="ORF">BTDB27_p000279</name>
</gene>
<reference evidence="1" key="2">
    <citation type="submission" date="2014-01" db="EMBL/GenBank/DDBJ databases">
        <authorList>
            <person name="Aslett M."/>
        </authorList>
    </citation>
    <scope>NUCLEOTIDE SEQUENCE [LARGE SCALE GENOMIC DNA]</scope>
    <source>
        <strain evidence="1">DB27</strain>
    </source>
</reference>
<proteinExistence type="predicted"/>
<organism evidence="1">
    <name type="scientific">Bacillus thuringiensis DB27</name>
    <dbReference type="NCBI Taxonomy" id="1431339"/>
    <lineage>
        <taxon>Bacteria</taxon>
        <taxon>Bacillati</taxon>
        <taxon>Bacillota</taxon>
        <taxon>Bacilli</taxon>
        <taxon>Bacillales</taxon>
        <taxon>Bacillaceae</taxon>
        <taxon>Bacillus</taxon>
        <taxon>Bacillus cereus group</taxon>
    </lineage>
</organism>
<accession>W8YMH4</accession>
<dbReference type="EMBL" id="HG810024">
    <property type="protein sequence ID" value="CDN39616.1"/>
    <property type="molecule type" value="Genomic_DNA"/>
</dbReference>